<dbReference type="AlphaFoldDB" id="X1JDE9"/>
<gene>
    <name evidence="1" type="ORF">S03H2_72667</name>
</gene>
<dbReference type="EMBL" id="BARU01049285">
    <property type="protein sequence ID" value="GAH91982.1"/>
    <property type="molecule type" value="Genomic_DNA"/>
</dbReference>
<reference evidence="1" key="1">
    <citation type="journal article" date="2014" name="Front. Microbiol.">
        <title>High frequency of phylogenetically diverse reductive dehalogenase-homologous genes in deep subseafloor sedimentary metagenomes.</title>
        <authorList>
            <person name="Kawai M."/>
            <person name="Futagami T."/>
            <person name="Toyoda A."/>
            <person name="Takaki Y."/>
            <person name="Nishi S."/>
            <person name="Hori S."/>
            <person name="Arai W."/>
            <person name="Tsubouchi T."/>
            <person name="Morono Y."/>
            <person name="Uchiyama I."/>
            <person name="Ito T."/>
            <person name="Fujiyama A."/>
            <person name="Inagaki F."/>
            <person name="Takami H."/>
        </authorList>
    </citation>
    <scope>NUCLEOTIDE SEQUENCE</scope>
    <source>
        <strain evidence="1">Expedition CK06-06</strain>
    </source>
</reference>
<comment type="caution">
    <text evidence="1">The sequence shown here is derived from an EMBL/GenBank/DDBJ whole genome shotgun (WGS) entry which is preliminary data.</text>
</comment>
<sequence>AMATITLTSGWLRNSVRGLSPEEGLRILINEEDTLDRIASNNREALTEFL</sequence>
<feature type="non-terminal residue" evidence="1">
    <location>
        <position position="50"/>
    </location>
</feature>
<accession>X1JDE9</accession>
<feature type="non-terminal residue" evidence="1">
    <location>
        <position position="1"/>
    </location>
</feature>
<proteinExistence type="predicted"/>
<evidence type="ECO:0000313" key="1">
    <source>
        <dbReference type="EMBL" id="GAH91982.1"/>
    </source>
</evidence>
<organism evidence="1">
    <name type="scientific">marine sediment metagenome</name>
    <dbReference type="NCBI Taxonomy" id="412755"/>
    <lineage>
        <taxon>unclassified sequences</taxon>
        <taxon>metagenomes</taxon>
        <taxon>ecological metagenomes</taxon>
    </lineage>
</organism>
<protein>
    <submittedName>
        <fullName evidence="1">Uncharacterized protein</fullName>
    </submittedName>
</protein>
<name>X1JDE9_9ZZZZ</name>